<reference evidence="2 3" key="1">
    <citation type="submission" date="2017-06" db="EMBL/GenBank/DDBJ databases">
        <authorList>
            <person name="Kim H.J."/>
            <person name="Triplett B.A."/>
        </authorList>
    </citation>
    <scope>NUCLEOTIDE SEQUENCE [LARGE SCALE GENOMIC DNA]</scope>
    <source>
        <strain evidence="2 3">DSM 29150</strain>
    </source>
</reference>
<evidence type="ECO:0000313" key="3">
    <source>
        <dbReference type="Proteomes" id="UP000198384"/>
    </source>
</evidence>
<dbReference type="OrthoDB" id="1179607at2"/>
<protein>
    <submittedName>
        <fullName evidence="2">Uncharacterized protein</fullName>
    </submittedName>
</protein>
<organism evidence="2 3">
    <name type="scientific">Lutibacter agarilyticus</name>
    <dbReference type="NCBI Taxonomy" id="1109740"/>
    <lineage>
        <taxon>Bacteria</taxon>
        <taxon>Pseudomonadati</taxon>
        <taxon>Bacteroidota</taxon>
        <taxon>Flavobacteriia</taxon>
        <taxon>Flavobacteriales</taxon>
        <taxon>Flavobacteriaceae</taxon>
        <taxon>Lutibacter</taxon>
    </lineage>
</organism>
<evidence type="ECO:0000256" key="1">
    <source>
        <dbReference type="SAM" id="Phobius"/>
    </source>
</evidence>
<keyword evidence="1" id="KW-0812">Transmembrane</keyword>
<feature type="transmembrane region" description="Helical" evidence="1">
    <location>
        <begin position="59"/>
        <end position="79"/>
    </location>
</feature>
<proteinExistence type="predicted"/>
<keyword evidence="1" id="KW-0472">Membrane</keyword>
<dbReference type="EMBL" id="FZNT01000006">
    <property type="protein sequence ID" value="SNR60230.1"/>
    <property type="molecule type" value="Genomic_DNA"/>
</dbReference>
<evidence type="ECO:0000313" key="2">
    <source>
        <dbReference type="EMBL" id="SNR60230.1"/>
    </source>
</evidence>
<keyword evidence="1" id="KW-1133">Transmembrane helix</keyword>
<accession>A0A238XNF0</accession>
<name>A0A238XNF0_9FLAO</name>
<dbReference type="AlphaFoldDB" id="A0A238XNF0"/>
<sequence length="134" mass="15697">MKLESKCKNCGKYIEFTENVSDRAELSLEKGENIELFCKECSTKSCHHPNDINAKKNRVISIIGFLIFVIGTILIYHFIGEFYLEHKEQFESKKNYSSFGKLLGAFAIPFIIFQLIENIQMRKVRRFNSYKIKD</sequence>
<dbReference type="RefSeq" id="WP_089381939.1">
    <property type="nucleotide sequence ID" value="NZ_FZNT01000006.1"/>
</dbReference>
<keyword evidence="3" id="KW-1185">Reference proteome</keyword>
<feature type="transmembrane region" description="Helical" evidence="1">
    <location>
        <begin position="99"/>
        <end position="116"/>
    </location>
</feature>
<dbReference type="Proteomes" id="UP000198384">
    <property type="component" value="Unassembled WGS sequence"/>
</dbReference>
<gene>
    <name evidence="2" type="ORF">SAMN06265371_106182</name>
</gene>